<evidence type="ECO:0000313" key="3">
    <source>
        <dbReference type="EMBL" id="CAL8127008.1"/>
    </source>
</evidence>
<dbReference type="Pfam" id="PF02995">
    <property type="entry name" value="DUF229"/>
    <property type="match status" value="5"/>
</dbReference>
<evidence type="ECO:0000256" key="2">
    <source>
        <dbReference type="SAM" id="Phobius"/>
    </source>
</evidence>
<feature type="transmembrane region" description="Helical" evidence="2">
    <location>
        <begin position="21"/>
        <end position="42"/>
    </location>
</feature>
<sequence>MSLLRMPIRTHSRGRKLWVRSLVILFIIFLVTYSAQFVLTLIGSTPPTNRFNYFLEGDEHLKLGYIVSTPTCRILNISAWDKSILPFLSNDTSRSDCHSNRKWTFTEDTNLKINLTALYESGYSLNSVSCCYRAIERVHQSPDHYNEYADLQIIFSKTCKPMGVINQLEDEFIRVICTSKYWPWSLDVVYRSFHAVPLPNRSSKTIQKLFYWKKYLSDSNHIPSENVEKSHSVNVENNGTTSSFVPVNSRNDPSYKLSPPINVDKDSGSQNTKLPKVPPNVVLLGIDSMSRLSFQRNMKKTRQYLQEIGAVEMLGYTKVGENTFPNAVAFISGYQVQDLTKLCFFSQNTRQDLCPFLWKKFSEANYLTALIEDVPLLATFNYFKTGFVEQPADYYFRPFMLGVHYHSPSVLFSLDCIGSNTVDETIHKYIGDMLSMSARNETPVFIYTWLTNLAHGDLNAARHADDSYFQFLKSLDLSNTILFFMSDHGYRYGMIRETFPGWQEDKLPNMWVHIPKNIQKQFPTWLPAVEKNSVRLTSPLDLYKTLVHILNTFTTIKNVPDSKSFQGDVIPRKVGQSLFEEVPLTRKCPEAGISENFCACVAPRRLPTNNSNIIAAAKKAILHINDQLPKVCAKLTLHKVTAGGIMDDTEPSINGSSIVTYVVAFESNPGEFLFESTVESDPKLQSYSVVGELLRMNKITTDVSCVKNDFLEKFCFCLSSYSEECYRMEKVTVPKSEFVKVTCKERRMLPGGLSYENFHAVPTFAGERQNTSRIQRKLSFWKNCLNAKHKNAAQLTDEEKACGRLLTSGAPPNVLMIGIDSTSQINFKRFMHRTVKILKGTIEAVEMKGYTKVGENTFPNMVPIMTSFSEEELIKICYHSRWIPQDKCPYLWKKFSQQNYLTAHLEDAPKMATYNYLKTGFLRTPVDIYLRPFMMAAYTHSRELPYTVDCIGNRRPEEIILEYIVNLASVAESSQIPYFITSWLTDLTHDDMNNLQTLDDLLANTILALHERGLLKNTVLLIMSDHGYRFLDIRETTSGWYEDKLPTMWIKLPNSIVESHPSWLEALYYNSRQLSTPYNLHATLKAIIDTFSAIEIPTVRTLSETEAHSQAPPHRGLSLFEKLPFRNCTDAGIPSGFCACVPPIEFKANLTFVELAGRSVVRHINKNLPAACTQLKLSYVTASGTFLADSDKTTSTKRGDNELPEKLIVAIRTVPGDFRFEAWVRFDKETNSFTDVSHLLRLNKLSTNFQSLHDLSTVGYLVNNDKCRIPEIDGWNRMVQPLIVNAPRSKCHETQMNLTYVLGTALLINDKLLEENGYGLDEVLCCYNTIERTEQPLSSFDKDADNLFRYSEECYRMEKVTVPKSEFVKVTCKERRMLLGGFSYENFHAVPTFAVERQNTSRIQRKLSFWKNCLNAKHKNAAQLSDKEKACGRLLTSGRPPNVLMIGIDSTSQINFKRFMHRTVKILERTIDAVEMKGYTKVGENTFPNMVPIMTSFSEEELIKICYHSRWAPQDKCPYLWKKFSIQNYLTAHLEDAPKIATYNYLKTGFLRTPVDVYLRPLMMAAYTHSREMPYTVDCIGNRRSEEIILEYIVNLASVAESSQIPYFITSWLTDLTHDDMNNLQTLDDLLANTIVALHDRGLLKNTVLLIMSDHGYRFLDIRETTSGWYEDKLPTMWIKLPNSIVESHPSWLEALYYNSRQLSTPFNLHATLKAIIDTFSVIEIPTVRTLYETEAQSQAPPHRGLSLLEKLPFRNCTDAGISSGFCACVPPVEFKSNLTFVGLAGRSVVHHINKNLPPACTQLKLSCVTASGTFFPDSDKITPTKRDAELPENLIVAIRTVPGDFRFEAWELIINAPLLAEKGYTMDKVSCCYNTIERIEQSLEAFWKDPDILLRYSEDCYPMKEEVTVPKSEFVKVTCTERRLLPGGLSYVNFHAVPTLEVKYVNKSNDNIQRKLSFWQNCLNASQKEGVDQPINGENNQTCQRILTKGLPPNILMLGIDSTSRLNSRRFMPRTLEILEKIIDAQEIKGYTKVGENTFPNLAPVLTSFSQEEITKLCYQNKSKPLDECPFMWKKFDEQNYLTVFLEDAPKIAMCNYFNTGFLKSPVDIYLRPFMIAAYNHTGDWPYNVDCIGNQRPEEVVLNYIVNLASVAESNQIPYFITSWLTDLTHDDMNNLQTLDDVLANTLLTLHDRGLLKNTILLIMSDHGYRYLEVRETMSGWYEDKLPMMWIKLPDMVVKAYPSWLEALSYNSRQLSTPFDLHATLVEILDKFIVLEVPYVQTLTEMEARSRAPDLRGLSLLKKLPFRSCDDAGIPSQFCACVQPVEYKANLSFVELAGKAIVQDINEGLPSVCSKFKLGYVTASGTFLADKNVTTSPTIHADDELPELLIVAVRTVPGDLRFEAWVTYDKATKTFTNVLHRLRLNKIDKTKVSCLSAHNLWSASIPGIVQSIRVVDGNYFILFLHLDKFTPPTNQTIPQIVLAAKLSIHSFVWKKNFLGVSVSLKLQEMAERNQATHYNRKHVRKSLGKSLLFILFFFLLIIIAKPGFPKKHSALFRAIKKDSIKSTSEGTNKIRIVDFYRKIDLTNNYFNAVRQTGLSKFLVNNEKCQIPDFEVQSIPGRRITEMENREITECEEKHFNLTYSKDDTLFNRFSRCIPMSTEGGTRPRYSFIKVKCEATGSLEGLKEVIYENFHALPILSARNLKKKVQFWEICTNSSSKQNASESSGSDNSTRPLKMLCNTKSRPPNILLIGLDSTSRMNSQRLMHRTTQVLNDTLKAIEMKGYNKVGSNTFPNIVPLLTSYSEQELKPICYPDRWTPQDNCPYIWKGFSKSNYLTAHLEDAPKYAIFNFWKSGFWNSPSDFYLRPFMLALYNDLKENKRPRCVYKSPEKIILDFIVDLVNASMVKGIPYFITSWFTDLTHQDTKKLGVMDNLLADTLLTLHGKGLLENTILLVMSDHGYRYKSVRRTLLGWYEDKLPMFWLHIPPTLRKSHQHWMEALIHNSGQLVTPFDVHEALKDILLLTVPKAQAMKLNHNRKSHGISLFTKHPHRSCEEASIPQQYCACAVPTTYDGNQTLIMDGAEAIVSHINNMVPPSCRQLKVHKVTSTGMFSQSQLAAGNSMKSFGNSSVIHQLIIGLITTPGNFHFEAWITFDNSTFAILEVSHISRVSEMSNRDISNLSACLNETNVDMMEFCFCKPENGLKLSRNNLTSKGWSKVSVE</sequence>
<dbReference type="EMBL" id="CAXLJM020000072">
    <property type="protein sequence ID" value="CAL8127008.1"/>
    <property type="molecule type" value="Genomic_DNA"/>
</dbReference>
<dbReference type="PANTHER" id="PTHR10974:SF1">
    <property type="entry name" value="FI08016P-RELATED"/>
    <property type="match status" value="1"/>
</dbReference>
<evidence type="ECO:0000313" key="4">
    <source>
        <dbReference type="Proteomes" id="UP001642540"/>
    </source>
</evidence>
<reference evidence="3 4" key="1">
    <citation type="submission" date="2024-08" db="EMBL/GenBank/DDBJ databases">
        <authorList>
            <person name="Cucini C."/>
            <person name="Frati F."/>
        </authorList>
    </citation>
    <scope>NUCLEOTIDE SEQUENCE [LARGE SCALE GENOMIC DNA]</scope>
</reference>
<keyword evidence="2" id="KW-0812">Transmembrane</keyword>
<protein>
    <submittedName>
        <fullName evidence="3">Uncharacterized protein</fullName>
    </submittedName>
</protein>
<keyword evidence="2" id="KW-1133">Transmembrane helix</keyword>
<dbReference type="InterPro" id="IPR017850">
    <property type="entry name" value="Alkaline_phosphatase_core_sf"/>
</dbReference>
<evidence type="ECO:0000256" key="1">
    <source>
        <dbReference type="SAM" id="MobiDB-lite"/>
    </source>
</evidence>
<dbReference type="Proteomes" id="UP001642540">
    <property type="component" value="Unassembled WGS sequence"/>
</dbReference>
<dbReference type="CDD" id="cd16021">
    <property type="entry name" value="ALP_like"/>
    <property type="match status" value="5"/>
</dbReference>
<organism evidence="3 4">
    <name type="scientific">Orchesella dallaii</name>
    <dbReference type="NCBI Taxonomy" id="48710"/>
    <lineage>
        <taxon>Eukaryota</taxon>
        <taxon>Metazoa</taxon>
        <taxon>Ecdysozoa</taxon>
        <taxon>Arthropoda</taxon>
        <taxon>Hexapoda</taxon>
        <taxon>Collembola</taxon>
        <taxon>Entomobryomorpha</taxon>
        <taxon>Entomobryoidea</taxon>
        <taxon>Orchesellidae</taxon>
        <taxon>Orchesellinae</taxon>
        <taxon>Orchesella</taxon>
    </lineage>
</organism>
<comment type="caution">
    <text evidence="3">The sequence shown here is derived from an EMBL/GenBank/DDBJ whole genome shotgun (WGS) entry which is preliminary data.</text>
</comment>
<dbReference type="Gene3D" id="3.40.720.10">
    <property type="entry name" value="Alkaline Phosphatase, subunit A"/>
    <property type="match status" value="5"/>
</dbReference>
<feature type="compositionally biased region" description="Polar residues" evidence="1">
    <location>
        <begin position="232"/>
        <end position="252"/>
    </location>
</feature>
<dbReference type="PANTHER" id="PTHR10974">
    <property type="entry name" value="FI08016P-RELATED"/>
    <property type="match status" value="1"/>
</dbReference>
<dbReference type="InterPro" id="IPR004245">
    <property type="entry name" value="DUF229"/>
</dbReference>
<accession>A0ABP1REG6</accession>
<keyword evidence="2" id="KW-0472">Membrane</keyword>
<proteinExistence type="predicted"/>
<name>A0ABP1REG6_9HEXA</name>
<dbReference type="SUPFAM" id="SSF53649">
    <property type="entry name" value="Alkaline phosphatase-like"/>
    <property type="match status" value="5"/>
</dbReference>
<keyword evidence="4" id="KW-1185">Reference proteome</keyword>
<feature type="region of interest" description="Disordered" evidence="1">
    <location>
        <begin position="228"/>
        <end position="252"/>
    </location>
</feature>
<gene>
    <name evidence="3" type="ORF">ODALV1_LOCUS21655</name>
</gene>